<proteinExistence type="predicted"/>
<protein>
    <recommendedName>
        <fullName evidence="3">BrnT family toxin</fullName>
    </recommendedName>
</protein>
<dbReference type="InterPro" id="IPR038573">
    <property type="entry name" value="BrnT_sf"/>
</dbReference>
<reference evidence="2" key="1">
    <citation type="submission" date="2018-05" db="EMBL/GenBank/DDBJ databases">
        <title>Genome Sequencing of selected type strains of the family Eggerthellaceae.</title>
        <authorList>
            <person name="Danylec N."/>
            <person name="Stoll D.A."/>
            <person name="Doetsch A."/>
            <person name="Huch M."/>
        </authorList>
    </citation>
    <scope>NUCLEOTIDE SEQUENCE [LARGE SCALE GENOMIC DNA]</scope>
    <source>
        <strain evidence="2">DSM 24851</strain>
    </source>
</reference>
<organism evidence="1 2">
    <name type="scientific">Slackia equolifaciens</name>
    <dbReference type="NCBI Taxonomy" id="498718"/>
    <lineage>
        <taxon>Bacteria</taxon>
        <taxon>Bacillati</taxon>
        <taxon>Actinomycetota</taxon>
        <taxon>Coriobacteriia</taxon>
        <taxon>Eggerthellales</taxon>
        <taxon>Eggerthellaceae</taxon>
        <taxon>Slackia</taxon>
    </lineage>
</organism>
<evidence type="ECO:0008006" key="3">
    <source>
        <dbReference type="Google" id="ProtNLM"/>
    </source>
</evidence>
<sequence length="46" mass="5572">MCLSRLLRVLAVCHCFKSNGETIRIISARKVTKRESMQYWRYRHET</sequence>
<evidence type="ECO:0000313" key="2">
    <source>
        <dbReference type="Proteomes" id="UP000269591"/>
    </source>
</evidence>
<dbReference type="OrthoDB" id="9798158at2"/>
<accession>A0A3N0B0X6</accession>
<dbReference type="Proteomes" id="UP000269591">
    <property type="component" value="Unassembled WGS sequence"/>
</dbReference>
<name>A0A3N0B0X6_9ACTN</name>
<gene>
    <name evidence="1" type="ORF">DMP06_04695</name>
</gene>
<dbReference type="Gene3D" id="3.10.450.530">
    <property type="entry name" value="Ribonuclease toxin, BrnT, of type II toxin-antitoxin system"/>
    <property type="match status" value="1"/>
</dbReference>
<dbReference type="AlphaFoldDB" id="A0A3N0B0X6"/>
<keyword evidence="2" id="KW-1185">Reference proteome</keyword>
<dbReference type="EMBL" id="QIBX01000006">
    <property type="protein sequence ID" value="RNL40439.1"/>
    <property type="molecule type" value="Genomic_DNA"/>
</dbReference>
<comment type="caution">
    <text evidence="1">The sequence shown here is derived from an EMBL/GenBank/DDBJ whole genome shotgun (WGS) entry which is preliminary data.</text>
</comment>
<evidence type="ECO:0000313" key="1">
    <source>
        <dbReference type="EMBL" id="RNL40439.1"/>
    </source>
</evidence>